<dbReference type="Pfam" id="PF02452">
    <property type="entry name" value="PemK_toxin"/>
    <property type="match status" value="1"/>
</dbReference>
<comment type="function">
    <text evidence="3">Toxic component of a type II toxin-antitoxin (TA) system.</text>
</comment>
<keyword evidence="2" id="KW-1277">Toxin-antitoxin system</keyword>
<organism evidence="4 5">
    <name type="scientific">Amazonocrinis nigriterrae CENA67</name>
    <dbReference type="NCBI Taxonomy" id="2794033"/>
    <lineage>
        <taxon>Bacteria</taxon>
        <taxon>Bacillati</taxon>
        <taxon>Cyanobacteriota</taxon>
        <taxon>Cyanophyceae</taxon>
        <taxon>Nostocales</taxon>
        <taxon>Nostocaceae</taxon>
        <taxon>Amazonocrinis</taxon>
        <taxon>Amazonocrinis nigriterrae</taxon>
    </lineage>
</organism>
<evidence type="ECO:0000256" key="3">
    <source>
        <dbReference type="PIRNR" id="PIRNR033490"/>
    </source>
</evidence>
<dbReference type="GO" id="GO:0006402">
    <property type="term" value="P:mRNA catabolic process"/>
    <property type="evidence" value="ECO:0007669"/>
    <property type="project" value="TreeGrafter"/>
</dbReference>
<dbReference type="AlphaFoldDB" id="A0A8J7HQ77"/>
<dbReference type="GO" id="GO:0003677">
    <property type="term" value="F:DNA binding"/>
    <property type="evidence" value="ECO:0007669"/>
    <property type="project" value="InterPro"/>
</dbReference>
<proteinExistence type="inferred from homology"/>
<keyword evidence="3" id="KW-0378">Hydrolase</keyword>
<evidence type="ECO:0000313" key="4">
    <source>
        <dbReference type="EMBL" id="MBH8563923.1"/>
    </source>
</evidence>
<name>A0A8J7HQ77_9NOST</name>
<reference evidence="4 5" key="1">
    <citation type="journal article" date="2021" name="Int. J. Syst. Evol. Microbiol.">
        <title>Amazonocrinis nigriterrae gen. nov., sp. nov., Atlanticothrix silvestris gen. nov., sp. nov. and Dendronalium phyllosphericum gen. nov., sp. nov., nostocacean cyanobacteria from Brazilian environments.</title>
        <authorList>
            <person name="Alvarenga D.O."/>
            <person name="Andreote A.P.D."/>
            <person name="Branco L.H.Z."/>
            <person name="Delbaje E."/>
            <person name="Cruz R.B."/>
            <person name="Varani A.M."/>
            <person name="Fiore M.F."/>
        </authorList>
    </citation>
    <scope>NUCLEOTIDE SEQUENCE [LARGE SCALE GENOMIC DNA]</scope>
    <source>
        <strain evidence="4 5">CENA67</strain>
    </source>
</reference>
<dbReference type="PIRSF" id="PIRSF033490">
    <property type="entry name" value="MazF"/>
    <property type="match status" value="1"/>
</dbReference>
<comment type="caution">
    <text evidence="4">The sequence shown here is derived from an EMBL/GenBank/DDBJ whole genome shotgun (WGS) entry which is preliminary data.</text>
</comment>
<dbReference type="Proteomes" id="UP000632766">
    <property type="component" value="Unassembled WGS sequence"/>
</dbReference>
<sequence>MVEIKRGDIVLCDLNPVIGTEQAGIRLVIILQIDQANAVSPHTIIAPFTSKIRRALLPSHVFVPTGIGGLNQDSVILCEQIRAIDKSRIIRVIGYLDQNYLAQLALALSTILGLQGLSNNSYNDS</sequence>
<keyword evidence="5" id="KW-1185">Reference proteome</keyword>
<dbReference type="SUPFAM" id="SSF50118">
    <property type="entry name" value="Cell growth inhibitor/plasmid maintenance toxic component"/>
    <property type="match status" value="1"/>
</dbReference>
<keyword evidence="3" id="KW-0540">Nuclease</keyword>
<dbReference type="EMBL" id="JAECZC010000031">
    <property type="protein sequence ID" value="MBH8563923.1"/>
    <property type="molecule type" value="Genomic_DNA"/>
</dbReference>
<evidence type="ECO:0000256" key="1">
    <source>
        <dbReference type="ARBA" id="ARBA00007521"/>
    </source>
</evidence>
<keyword evidence="3" id="KW-0255">Endonuclease</keyword>
<accession>A0A8J7HQ77</accession>
<dbReference type="GO" id="GO:0016787">
    <property type="term" value="F:hydrolase activity"/>
    <property type="evidence" value="ECO:0007669"/>
    <property type="project" value="UniProtKB-KW"/>
</dbReference>
<dbReference type="InterPro" id="IPR003477">
    <property type="entry name" value="PemK-like"/>
</dbReference>
<evidence type="ECO:0000313" key="5">
    <source>
        <dbReference type="Proteomes" id="UP000632766"/>
    </source>
</evidence>
<dbReference type="EC" id="3.1.-.-" evidence="3"/>
<dbReference type="GO" id="GO:0004521">
    <property type="term" value="F:RNA endonuclease activity"/>
    <property type="evidence" value="ECO:0007669"/>
    <property type="project" value="TreeGrafter"/>
</dbReference>
<comment type="similarity">
    <text evidence="1 3">Belongs to the PemK/MazF family.</text>
</comment>
<protein>
    <recommendedName>
        <fullName evidence="3">mRNA interferase</fullName>
        <ecNumber evidence="3">3.1.-.-</ecNumber>
    </recommendedName>
</protein>
<dbReference type="InterPro" id="IPR011067">
    <property type="entry name" value="Plasmid_toxin/cell-grow_inhib"/>
</dbReference>
<dbReference type="RefSeq" id="WP_198125789.1">
    <property type="nucleotide sequence ID" value="NZ_JAECZC010000031.1"/>
</dbReference>
<gene>
    <name evidence="4" type="ORF">I8748_17325</name>
</gene>
<dbReference type="PANTHER" id="PTHR33988">
    <property type="entry name" value="ENDORIBONUCLEASE MAZF-RELATED"/>
    <property type="match status" value="1"/>
</dbReference>
<evidence type="ECO:0000256" key="2">
    <source>
        <dbReference type="ARBA" id="ARBA00022649"/>
    </source>
</evidence>
<dbReference type="PANTHER" id="PTHR33988:SF2">
    <property type="entry name" value="ENDORIBONUCLEASE MAZF"/>
    <property type="match status" value="1"/>
</dbReference>
<dbReference type="GO" id="GO:0016075">
    <property type="term" value="P:rRNA catabolic process"/>
    <property type="evidence" value="ECO:0007669"/>
    <property type="project" value="TreeGrafter"/>
</dbReference>
<dbReference type="Gene3D" id="2.30.30.110">
    <property type="match status" value="1"/>
</dbReference>